<dbReference type="AlphaFoldDB" id="A0A419SND1"/>
<organism evidence="2 3">
    <name type="scientific">Ammoniphilus oxalaticus</name>
    <dbReference type="NCBI Taxonomy" id="66863"/>
    <lineage>
        <taxon>Bacteria</taxon>
        <taxon>Bacillati</taxon>
        <taxon>Bacillota</taxon>
        <taxon>Bacilli</taxon>
        <taxon>Bacillales</taxon>
        <taxon>Paenibacillaceae</taxon>
        <taxon>Aneurinibacillus group</taxon>
        <taxon>Ammoniphilus</taxon>
    </lineage>
</organism>
<feature type="transmembrane region" description="Helical" evidence="1">
    <location>
        <begin position="123"/>
        <end position="141"/>
    </location>
</feature>
<sequence length="179" mass="20130">MNFVAWMIIASEIGFWIVIVLGLVTRYVLKRNKLGLLLLALTPVIDLILLLATSVDLYRGATATTMHALAAVYIGVSIAYGKSIIQWTDERFRYYVTREGAKPIQRFGMDYAIHYLKSWGRHVLAYLIGAGLLTGMVYLIHNPSRTEALIGALKVWTLALGIDFVISISNFIWPKRKKA</sequence>
<reference evidence="2 3" key="1">
    <citation type="submission" date="2016-08" db="EMBL/GenBank/DDBJ databases">
        <title>Novel Firmicute Genomes.</title>
        <authorList>
            <person name="Poppleton D.I."/>
            <person name="Gribaldo S."/>
        </authorList>
    </citation>
    <scope>NUCLEOTIDE SEQUENCE [LARGE SCALE GENOMIC DNA]</scope>
    <source>
        <strain evidence="2 3">RAOx-1</strain>
    </source>
</reference>
<keyword evidence="3" id="KW-1185">Reference proteome</keyword>
<keyword evidence="1" id="KW-0472">Membrane</keyword>
<dbReference type="Proteomes" id="UP000284219">
    <property type="component" value="Unassembled WGS sequence"/>
</dbReference>
<dbReference type="EMBL" id="MCHY01000006">
    <property type="protein sequence ID" value="RKD25796.1"/>
    <property type="molecule type" value="Genomic_DNA"/>
</dbReference>
<accession>A0A419SND1</accession>
<keyword evidence="1" id="KW-0812">Transmembrane</keyword>
<feature type="transmembrane region" description="Helical" evidence="1">
    <location>
        <begin position="6"/>
        <end position="29"/>
    </location>
</feature>
<protein>
    <submittedName>
        <fullName evidence="2">Uncharacterized protein</fullName>
    </submittedName>
</protein>
<feature type="transmembrane region" description="Helical" evidence="1">
    <location>
        <begin position="153"/>
        <end position="173"/>
    </location>
</feature>
<proteinExistence type="predicted"/>
<evidence type="ECO:0000313" key="2">
    <source>
        <dbReference type="EMBL" id="RKD25796.1"/>
    </source>
</evidence>
<evidence type="ECO:0000256" key="1">
    <source>
        <dbReference type="SAM" id="Phobius"/>
    </source>
</evidence>
<gene>
    <name evidence="2" type="ORF">BEP19_02325</name>
</gene>
<evidence type="ECO:0000313" key="3">
    <source>
        <dbReference type="Proteomes" id="UP000284219"/>
    </source>
</evidence>
<dbReference type="OrthoDB" id="2082317at2"/>
<name>A0A419SND1_9BACL</name>
<feature type="transmembrane region" description="Helical" evidence="1">
    <location>
        <begin position="36"/>
        <end position="55"/>
    </location>
</feature>
<keyword evidence="1" id="KW-1133">Transmembrane helix</keyword>
<feature type="transmembrane region" description="Helical" evidence="1">
    <location>
        <begin position="61"/>
        <end position="81"/>
    </location>
</feature>
<dbReference type="RefSeq" id="WP_120188475.1">
    <property type="nucleotide sequence ID" value="NZ_MCHY01000006.1"/>
</dbReference>
<comment type="caution">
    <text evidence="2">The sequence shown here is derived from an EMBL/GenBank/DDBJ whole genome shotgun (WGS) entry which is preliminary data.</text>
</comment>